<accession>A0A8X6H0X3</accession>
<name>A0A8X6H0X3_TRICU</name>
<evidence type="ECO:0000313" key="3">
    <source>
        <dbReference type="Proteomes" id="UP000887116"/>
    </source>
</evidence>
<reference evidence="2" key="1">
    <citation type="submission" date="2020-07" db="EMBL/GenBank/DDBJ databases">
        <title>Multicomponent nature underlies the extraordinary mechanical properties of spider dragline silk.</title>
        <authorList>
            <person name="Kono N."/>
            <person name="Nakamura H."/>
            <person name="Mori M."/>
            <person name="Yoshida Y."/>
            <person name="Ohtoshi R."/>
            <person name="Malay A.D."/>
            <person name="Moran D.A.P."/>
            <person name="Tomita M."/>
            <person name="Numata K."/>
            <person name="Arakawa K."/>
        </authorList>
    </citation>
    <scope>NUCLEOTIDE SEQUENCE</scope>
</reference>
<dbReference type="AlphaFoldDB" id="A0A8X6H0X3"/>
<evidence type="ECO:0000313" key="2">
    <source>
        <dbReference type="EMBL" id="GFR13040.1"/>
    </source>
</evidence>
<dbReference type="Proteomes" id="UP000887116">
    <property type="component" value="Unassembled WGS sequence"/>
</dbReference>
<dbReference type="OrthoDB" id="10577179at2759"/>
<keyword evidence="3" id="KW-1185">Reference proteome</keyword>
<proteinExistence type="predicted"/>
<sequence length="152" mass="16771">MDHTDDASNIQVSAFYVVDAHSRLESLNTSKDCSTFCIELMELIFKANKDNSKELGLEEPHAINNASLICVRCSRKAFLLLVSEFNEQIKAMGANSNGNFSVDSIPVKSSNEVVTPFSPVLPIEGKTANKRVSTSPKRKKGKKKIIMNANEH</sequence>
<feature type="compositionally biased region" description="Basic residues" evidence="1">
    <location>
        <begin position="136"/>
        <end position="145"/>
    </location>
</feature>
<evidence type="ECO:0000256" key="1">
    <source>
        <dbReference type="SAM" id="MobiDB-lite"/>
    </source>
</evidence>
<comment type="caution">
    <text evidence="2">The sequence shown here is derived from an EMBL/GenBank/DDBJ whole genome shotgun (WGS) entry which is preliminary data.</text>
</comment>
<dbReference type="EMBL" id="BMAO01007007">
    <property type="protein sequence ID" value="GFR13040.1"/>
    <property type="molecule type" value="Genomic_DNA"/>
</dbReference>
<gene>
    <name evidence="2" type="ORF">TNCT_383691</name>
</gene>
<feature type="region of interest" description="Disordered" evidence="1">
    <location>
        <begin position="128"/>
        <end position="152"/>
    </location>
</feature>
<protein>
    <submittedName>
        <fullName evidence="2">Uncharacterized protein</fullName>
    </submittedName>
</protein>
<organism evidence="2 3">
    <name type="scientific">Trichonephila clavata</name>
    <name type="common">Joro spider</name>
    <name type="synonym">Nephila clavata</name>
    <dbReference type="NCBI Taxonomy" id="2740835"/>
    <lineage>
        <taxon>Eukaryota</taxon>
        <taxon>Metazoa</taxon>
        <taxon>Ecdysozoa</taxon>
        <taxon>Arthropoda</taxon>
        <taxon>Chelicerata</taxon>
        <taxon>Arachnida</taxon>
        <taxon>Araneae</taxon>
        <taxon>Araneomorphae</taxon>
        <taxon>Entelegynae</taxon>
        <taxon>Araneoidea</taxon>
        <taxon>Nephilidae</taxon>
        <taxon>Trichonephila</taxon>
    </lineage>
</organism>